<evidence type="ECO:0000313" key="1">
    <source>
        <dbReference type="EMBL" id="MBW90420.1"/>
    </source>
</evidence>
<name>A0A2P2JAB5_RHIMU</name>
<organism evidence="1">
    <name type="scientific">Rhizophora mucronata</name>
    <name type="common">Asiatic mangrove</name>
    <dbReference type="NCBI Taxonomy" id="61149"/>
    <lineage>
        <taxon>Eukaryota</taxon>
        <taxon>Viridiplantae</taxon>
        <taxon>Streptophyta</taxon>
        <taxon>Embryophyta</taxon>
        <taxon>Tracheophyta</taxon>
        <taxon>Spermatophyta</taxon>
        <taxon>Magnoliopsida</taxon>
        <taxon>eudicotyledons</taxon>
        <taxon>Gunneridae</taxon>
        <taxon>Pentapetalae</taxon>
        <taxon>rosids</taxon>
        <taxon>fabids</taxon>
        <taxon>Malpighiales</taxon>
        <taxon>Rhizophoraceae</taxon>
        <taxon>Rhizophora</taxon>
    </lineage>
</organism>
<protein>
    <submittedName>
        <fullName evidence="1">Uncharacterized protein</fullName>
    </submittedName>
</protein>
<dbReference type="EMBL" id="GGEC01009937">
    <property type="protein sequence ID" value="MBW90420.1"/>
    <property type="molecule type" value="Transcribed_RNA"/>
</dbReference>
<sequence length="74" mass="8172">MGITLIPFSSGAEGATSAPTCRSGYVHRLYWGSIASVERFWSSPYQVQSSTLFEFSSPILSICRGIYCSFFCND</sequence>
<reference evidence="1" key="1">
    <citation type="submission" date="2018-02" db="EMBL/GenBank/DDBJ databases">
        <title>Rhizophora mucronata_Transcriptome.</title>
        <authorList>
            <person name="Meera S.P."/>
            <person name="Sreeshan A."/>
            <person name="Augustine A."/>
        </authorList>
    </citation>
    <scope>NUCLEOTIDE SEQUENCE</scope>
    <source>
        <tissue evidence="1">Leaf</tissue>
    </source>
</reference>
<proteinExistence type="predicted"/>
<dbReference type="AlphaFoldDB" id="A0A2P2JAB5"/>
<accession>A0A2P2JAB5</accession>